<evidence type="ECO:0000256" key="4">
    <source>
        <dbReference type="ARBA" id="ARBA00022692"/>
    </source>
</evidence>
<evidence type="ECO:0000256" key="10">
    <source>
        <dbReference type="SAM" id="Phobius"/>
    </source>
</evidence>
<feature type="transmembrane region" description="Helical" evidence="10">
    <location>
        <begin position="38"/>
        <end position="58"/>
    </location>
</feature>
<dbReference type="GO" id="GO:0015677">
    <property type="term" value="P:copper ion import"/>
    <property type="evidence" value="ECO:0007669"/>
    <property type="project" value="TreeGrafter"/>
</dbReference>
<dbReference type="EMBL" id="JAPZBT010000001">
    <property type="protein sequence ID" value="KAJ5382106.1"/>
    <property type="molecule type" value="Genomic_DNA"/>
</dbReference>
<comment type="caution">
    <text evidence="12">The sequence shown here is derived from an EMBL/GenBank/DDBJ whole genome shotgun (WGS) entry which is preliminary data.</text>
</comment>
<feature type="transmembrane region" description="Helical" evidence="10">
    <location>
        <begin position="349"/>
        <end position="364"/>
    </location>
</feature>
<keyword evidence="7" id="KW-0406">Ion transport</keyword>
<keyword evidence="6" id="KW-0560">Oxidoreductase</keyword>
<feature type="transmembrane region" description="Helical" evidence="10">
    <location>
        <begin position="7"/>
        <end position="26"/>
    </location>
</feature>
<keyword evidence="8 10" id="KW-0472">Membrane</keyword>
<comment type="subcellular location">
    <subcellularLocation>
        <location evidence="1">Membrane</location>
        <topology evidence="1">Multi-pass membrane protein</topology>
    </subcellularLocation>
</comment>
<evidence type="ECO:0000256" key="5">
    <source>
        <dbReference type="ARBA" id="ARBA00022989"/>
    </source>
</evidence>
<evidence type="ECO:0000256" key="7">
    <source>
        <dbReference type="ARBA" id="ARBA00023065"/>
    </source>
</evidence>
<dbReference type="CDD" id="cd06186">
    <property type="entry name" value="NOX_Duox_like_FAD_NADP"/>
    <property type="match status" value="1"/>
</dbReference>
<dbReference type="GeneID" id="81456930"/>
<dbReference type="Pfam" id="PF01794">
    <property type="entry name" value="Ferric_reduct"/>
    <property type="match status" value="1"/>
</dbReference>
<dbReference type="SFLD" id="SFLDG01168">
    <property type="entry name" value="Ferric_reductase_subgroup_(FRE"/>
    <property type="match status" value="1"/>
</dbReference>
<feature type="non-terminal residue" evidence="12">
    <location>
        <position position="814"/>
    </location>
</feature>
<evidence type="ECO:0000256" key="6">
    <source>
        <dbReference type="ARBA" id="ARBA00023002"/>
    </source>
</evidence>
<dbReference type="GO" id="GO:0006826">
    <property type="term" value="P:iron ion transport"/>
    <property type="evidence" value="ECO:0007669"/>
    <property type="project" value="TreeGrafter"/>
</dbReference>
<evidence type="ECO:0000256" key="8">
    <source>
        <dbReference type="ARBA" id="ARBA00023136"/>
    </source>
</evidence>
<dbReference type="PROSITE" id="PS51384">
    <property type="entry name" value="FAD_FR"/>
    <property type="match status" value="1"/>
</dbReference>
<evidence type="ECO:0000256" key="2">
    <source>
        <dbReference type="ARBA" id="ARBA00006278"/>
    </source>
</evidence>
<keyword evidence="4 10" id="KW-0812">Transmembrane</keyword>
<dbReference type="SFLD" id="SFLDS00052">
    <property type="entry name" value="Ferric_Reductase_Domain"/>
    <property type="match status" value="1"/>
</dbReference>
<dbReference type="InterPro" id="IPR051410">
    <property type="entry name" value="Ferric/Cupric_Reductase"/>
</dbReference>
<feature type="transmembrane region" description="Helical" evidence="10">
    <location>
        <begin position="371"/>
        <end position="389"/>
    </location>
</feature>
<feature type="transmembrane region" description="Helical" evidence="10">
    <location>
        <begin position="401"/>
        <end position="418"/>
    </location>
</feature>
<name>A0A9W9VJX4_9EURO</name>
<keyword evidence="9" id="KW-0325">Glycoprotein</keyword>
<reference evidence="12" key="1">
    <citation type="submission" date="2022-12" db="EMBL/GenBank/DDBJ databases">
        <authorList>
            <person name="Petersen C."/>
        </authorList>
    </citation>
    <scope>NUCLEOTIDE SEQUENCE</scope>
    <source>
        <strain evidence="12">IBT 3081</strain>
    </source>
</reference>
<dbReference type="InterPro" id="IPR013130">
    <property type="entry name" value="Fe3_Rdtase_TM_dom"/>
</dbReference>
<dbReference type="OrthoDB" id="167398at2759"/>
<dbReference type="PANTHER" id="PTHR32361:SF9">
    <property type="entry name" value="FERRIC REDUCTASE TRANSMEMBRANE COMPONENT 3-RELATED"/>
    <property type="match status" value="1"/>
</dbReference>
<feature type="transmembrane region" description="Helical" evidence="10">
    <location>
        <begin position="287"/>
        <end position="305"/>
    </location>
</feature>
<comment type="similarity">
    <text evidence="2">Belongs to the ferric reductase (FRE) family.</text>
</comment>
<evidence type="ECO:0000256" key="1">
    <source>
        <dbReference type="ARBA" id="ARBA00004141"/>
    </source>
</evidence>
<feature type="domain" description="FAD-binding FR-type" evidence="11">
    <location>
        <begin position="490"/>
        <end position="651"/>
    </location>
</feature>
<reference evidence="12" key="2">
    <citation type="journal article" date="2023" name="IMA Fungus">
        <title>Comparative genomic study of the Penicillium genus elucidates a diverse pangenome and 15 lateral gene transfer events.</title>
        <authorList>
            <person name="Petersen C."/>
            <person name="Sorensen T."/>
            <person name="Nielsen M.R."/>
            <person name="Sondergaard T.E."/>
            <person name="Sorensen J.L."/>
            <person name="Fitzpatrick D.A."/>
            <person name="Frisvad J.C."/>
            <person name="Nielsen K.L."/>
        </authorList>
    </citation>
    <scope>NUCLEOTIDE SEQUENCE</scope>
    <source>
        <strain evidence="12">IBT 3081</strain>
    </source>
</reference>
<organism evidence="12 13">
    <name type="scientific">Penicillium concentricum</name>
    <dbReference type="NCBI Taxonomy" id="293559"/>
    <lineage>
        <taxon>Eukaryota</taxon>
        <taxon>Fungi</taxon>
        <taxon>Dikarya</taxon>
        <taxon>Ascomycota</taxon>
        <taxon>Pezizomycotina</taxon>
        <taxon>Eurotiomycetes</taxon>
        <taxon>Eurotiomycetidae</taxon>
        <taxon>Eurotiales</taxon>
        <taxon>Aspergillaceae</taxon>
        <taxon>Penicillium</taxon>
    </lineage>
</organism>
<keyword evidence="13" id="KW-1185">Reference proteome</keyword>
<keyword evidence="5 10" id="KW-1133">Transmembrane helix</keyword>
<dbReference type="SUPFAM" id="SSF52343">
    <property type="entry name" value="Ferredoxin reductase-like, C-terminal NADP-linked domain"/>
    <property type="match status" value="1"/>
</dbReference>
<evidence type="ECO:0000313" key="12">
    <source>
        <dbReference type="EMBL" id="KAJ5382106.1"/>
    </source>
</evidence>
<dbReference type="InterPro" id="IPR017927">
    <property type="entry name" value="FAD-bd_FR_type"/>
</dbReference>
<dbReference type="RefSeq" id="XP_056581882.1">
    <property type="nucleotide sequence ID" value="XM_056717747.1"/>
</dbReference>
<feature type="transmembrane region" description="Helical" evidence="10">
    <location>
        <begin position="430"/>
        <end position="452"/>
    </location>
</feature>
<dbReference type="GO" id="GO:0000293">
    <property type="term" value="F:ferric-chelate reductase activity"/>
    <property type="evidence" value="ECO:0007669"/>
    <property type="project" value="UniProtKB-ARBA"/>
</dbReference>
<dbReference type="PANTHER" id="PTHR32361">
    <property type="entry name" value="FERRIC/CUPRIC REDUCTASE TRANSMEMBRANE COMPONENT"/>
    <property type="match status" value="1"/>
</dbReference>
<proteinExistence type="inferred from homology"/>
<dbReference type="AlphaFoldDB" id="A0A9W9VJX4"/>
<keyword evidence="3" id="KW-0813">Transport</keyword>
<dbReference type="Gene3D" id="3.40.50.80">
    <property type="entry name" value="Nucleotide-binding domain of ferredoxin-NADP reductase (FNR) module"/>
    <property type="match status" value="1"/>
</dbReference>
<dbReference type="Pfam" id="PF08030">
    <property type="entry name" value="NAD_binding_6"/>
    <property type="match status" value="1"/>
</dbReference>
<accession>A0A9W9VJX4</accession>
<evidence type="ECO:0000259" key="11">
    <source>
        <dbReference type="PROSITE" id="PS51384"/>
    </source>
</evidence>
<sequence length="814" mass="92412">QRLRRSIWVHLISAIIGLLPVLRFSSSTVSALTPDRPAIWRLIMLLCVLIIALAHGVWAKPEDGRCVTAVYTAYNYISFSGVPTKGKDRWESQCRNPLKVTSIYAASEIYCNERERAIGLTQLADQCQEFGNLELLSREAVAENLTEDAIKNMKTVDYQELSRGEPVDGPILLSASYFDLMFNTIDSWEFETWSHHAFSYVGYAYWGGILSLGMVYRLSDWLFHRRQRHAERALESNLYPLIRLLEHIPLVGTCLHWIQTHLMIPAPLAATHGRHLLGFTFSTRVEALIVMGFWTLSIVLSIVGYRTFSGNIYWPDIPSQILRYSADRTGIMSFANLPLLWLFGGRNNIFLWATGWSFASFNIFHRHVARVATVQATVHSILYVVMFIQTGKAWRGLSKTYVLWGILGTFVMILLLITSLDRIRIATYELFLIAHVVLSIIALVGCFYHTIVFEGNEYWKYLWPSVILWVVDRFLRIVRLCYCNLHVSIANGRIVKVSMSRMVYDEATDVVRLEVTPGTPSLQPSPGQYYYLYQPFRLTGWESHPFTIGAWSYEIGDRNLLAPTSKGKSIKSHDVSHVPLLAGGASDQDYQGNPESGSSGQAASLRLKLTFWVRPYDGWTKQLRQQCLSSQSKTSETTILLEGPYGETFPLWRYESVLIIVGGTGIASAVPYIQDHLRRSVEDWDERPENEKTRVRDMELVWTTKQADFIRDVSVRELKGALEREDFRASFYATRDSTTSSEDPTDFGIDIQSGRPHLQSLIMSRASDACSAGSSLAILVCGPPRMADEARAATHLAMRQGHRSIKFVEESFTW</sequence>
<gene>
    <name evidence="12" type="ORF">N7517_000017</name>
</gene>
<dbReference type="GO" id="GO:0006879">
    <property type="term" value="P:intracellular iron ion homeostasis"/>
    <property type="evidence" value="ECO:0007669"/>
    <property type="project" value="TreeGrafter"/>
</dbReference>
<dbReference type="Proteomes" id="UP001147752">
    <property type="component" value="Unassembled WGS sequence"/>
</dbReference>
<dbReference type="InterPro" id="IPR013121">
    <property type="entry name" value="Fe_red_NAD-bd_6"/>
</dbReference>
<dbReference type="InterPro" id="IPR039261">
    <property type="entry name" value="FNR_nucleotide-bd"/>
</dbReference>
<evidence type="ECO:0000256" key="9">
    <source>
        <dbReference type="ARBA" id="ARBA00023180"/>
    </source>
</evidence>
<protein>
    <recommendedName>
        <fullName evidence="11">FAD-binding FR-type domain-containing protein</fullName>
    </recommendedName>
</protein>
<dbReference type="GO" id="GO:0005886">
    <property type="term" value="C:plasma membrane"/>
    <property type="evidence" value="ECO:0007669"/>
    <property type="project" value="TreeGrafter"/>
</dbReference>
<evidence type="ECO:0000313" key="13">
    <source>
        <dbReference type="Proteomes" id="UP001147752"/>
    </source>
</evidence>
<evidence type="ECO:0000256" key="3">
    <source>
        <dbReference type="ARBA" id="ARBA00022448"/>
    </source>
</evidence>